<dbReference type="EMBL" id="FNQP01000012">
    <property type="protein sequence ID" value="SEA74015.1"/>
    <property type="molecule type" value="Genomic_DNA"/>
</dbReference>
<reference evidence="1 2" key="1">
    <citation type="submission" date="2016-10" db="EMBL/GenBank/DDBJ databases">
        <authorList>
            <person name="de Groot N.N."/>
        </authorList>
    </citation>
    <scope>NUCLEOTIDE SEQUENCE [LARGE SCALE GENOMIC DNA]</scope>
    <source>
        <strain evidence="1 2">DSM 21228</strain>
    </source>
</reference>
<evidence type="ECO:0000313" key="1">
    <source>
        <dbReference type="EMBL" id="SEA74015.1"/>
    </source>
</evidence>
<dbReference type="Proteomes" id="UP000199397">
    <property type="component" value="Unassembled WGS sequence"/>
</dbReference>
<protein>
    <recommendedName>
        <fullName evidence="3">DUF1501 domain-containing protein</fullName>
    </recommendedName>
</protein>
<feature type="non-terminal residue" evidence="1">
    <location>
        <position position="1"/>
    </location>
</feature>
<dbReference type="RefSeq" id="WP_175517915.1">
    <property type="nucleotide sequence ID" value="NZ_FNQP01000012.1"/>
</dbReference>
<gene>
    <name evidence="1" type="ORF">SAMN05660964_02316</name>
</gene>
<dbReference type="PANTHER" id="PTHR43737">
    <property type="entry name" value="BLL7424 PROTEIN"/>
    <property type="match status" value="1"/>
</dbReference>
<proteinExistence type="predicted"/>
<sequence length="225" mass="25198">LQHVLEVQNSVDTLAQRFLSKINTAPAPTIAFPTHRFGKNLESVYGLMSAGLNIPTYKVSLTGFDTHANQLPRHANLLKTLAESLTILVDNLKASNQWDNTLIMTYSEFGRRLQENASGGTDHGTAAPQLILGGAVNGGLYGSYQALDQLDDRGDPVFTTDFRDIYYTIAQQWWGLSSDTKKTWALFSNGHKNNYTLTIKFSECDHHHRQSVLYTPQCYVTFRLL</sequence>
<name>A0A1H4DMM9_9GAMM</name>
<accession>A0A1H4DMM9</accession>
<dbReference type="STRING" id="525918.SAMN05660964_02316"/>
<evidence type="ECO:0008006" key="3">
    <source>
        <dbReference type="Google" id="ProtNLM"/>
    </source>
</evidence>
<dbReference type="InterPro" id="IPR010869">
    <property type="entry name" value="DUF1501"/>
</dbReference>
<dbReference type="InterPro" id="IPR017850">
    <property type="entry name" value="Alkaline_phosphatase_core_sf"/>
</dbReference>
<evidence type="ECO:0000313" key="2">
    <source>
        <dbReference type="Proteomes" id="UP000199397"/>
    </source>
</evidence>
<dbReference type="PANTHER" id="PTHR43737:SF1">
    <property type="entry name" value="DUF1501 DOMAIN-CONTAINING PROTEIN"/>
    <property type="match status" value="1"/>
</dbReference>
<keyword evidence="2" id="KW-1185">Reference proteome</keyword>
<dbReference type="AlphaFoldDB" id="A0A1H4DMM9"/>
<dbReference type="Pfam" id="PF07394">
    <property type="entry name" value="DUF1501"/>
    <property type="match status" value="1"/>
</dbReference>
<organism evidence="1 2">
    <name type="scientific">Thiothrix caldifontis</name>
    <dbReference type="NCBI Taxonomy" id="525918"/>
    <lineage>
        <taxon>Bacteria</taxon>
        <taxon>Pseudomonadati</taxon>
        <taxon>Pseudomonadota</taxon>
        <taxon>Gammaproteobacteria</taxon>
        <taxon>Thiotrichales</taxon>
        <taxon>Thiotrichaceae</taxon>
        <taxon>Thiothrix</taxon>
    </lineage>
</organism>
<dbReference type="SUPFAM" id="SSF53649">
    <property type="entry name" value="Alkaline phosphatase-like"/>
    <property type="match status" value="1"/>
</dbReference>